<organism evidence="2 3">
    <name type="scientific">Actinoplanes couchii</name>
    <dbReference type="NCBI Taxonomy" id="403638"/>
    <lineage>
        <taxon>Bacteria</taxon>
        <taxon>Bacillati</taxon>
        <taxon>Actinomycetota</taxon>
        <taxon>Actinomycetes</taxon>
        <taxon>Micromonosporales</taxon>
        <taxon>Micromonosporaceae</taxon>
        <taxon>Actinoplanes</taxon>
    </lineage>
</organism>
<sequence length="109" mass="11660">MTPPSSEHCLAGTIRSADAKRSAGWQASNLPARQPIRPVCSPDRVALRYEPPHPPLKPAPPTQRVGERRHAPAHPSRNQALESVDQLARGSRAASDGWLGASEDQACGV</sequence>
<protein>
    <submittedName>
        <fullName evidence="2">Uncharacterized protein</fullName>
    </submittedName>
</protein>
<name>A0ABQ3XA74_9ACTN</name>
<proteinExistence type="predicted"/>
<feature type="region of interest" description="Disordered" evidence="1">
    <location>
        <begin position="1"/>
        <end position="109"/>
    </location>
</feature>
<evidence type="ECO:0000256" key="1">
    <source>
        <dbReference type="SAM" id="MobiDB-lite"/>
    </source>
</evidence>
<evidence type="ECO:0000313" key="3">
    <source>
        <dbReference type="Proteomes" id="UP000612282"/>
    </source>
</evidence>
<dbReference type="Proteomes" id="UP000612282">
    <property type="component" value="Unassembled WGS sequence"/>
</dbReference>
<reference evidence="2 3" key="1">
    <citation type="submission" date="2021-01" db="EMBL/GenBank/DDBJ databases">
        <title>Whole genome shotgun sequence of Actinoplanes couchii NBRC 106145.</title>
        <authorList>
            <person name="Komaki H."/>
            <person name="Tamura T."/>
        </authorList>
    </citation>
    <scope>NUCLEOTIDE SEQUENCE [LARGE SCALE GENOMIC DNA]</scope>
    <source>
        <strain evidence="2 3">NBRC 106145</strain>
    </source>
</reference>
<accession>A0ABQ3XA74</accession>
<keyword evidence="3" id="KW-1185">Reference proteome</keyword>
<gene>
    <name evidence="2" type="ORF">Aco03nite_037240</name>
</gene>
<comment type="caution">
    <text evidence="2">The sequence shown here is derived from an EMBL/GenBank/DDBJ whole genome shotgun (WGS) entry which is preliminary data.</text>
</comment>
<evidence type="ECO:0000313" key="2">
    <source>
        <dbReference type="EMBL" id="GID55320.1"/>
    </source>
</evidence>
<dbReference type="EMBL" id="BOMG01000048">
    <property type="protein sequence ID" value="GID55320.1"/>
    <property type="molecule type" value="Genomic_DNA"/>
</dbReference>
<feature type="compositionally biased region" description="Pro residues" evidence="1">
    <location>
        <begin position="52"/>
        <end position="61"/>
    </location>
</feature>